<feature type="region of interest" description="Disordered" evidence="4">
    <location>
        <begin position="714"/>
        <end position="797"/>
    </location>
</feature>
<dbReference type="RefSeq" id="WP_257926715.1">
    <property type="nucleotide sequence ID" value="NZ_JAMXQV010000041.1"/>
</dbReference>
<evidence type="ECO:0000256" key="5">
    <source>
        <dbReference type="SAM" id="Phobius"/>
    </source>
</evidence>
<evidence type="ECO:0000256" key="4">
    <source>
        <dbReference type="SAM" id="MobiDB-lite"/>
    </source>
</evidence>
<dbReference type="AlphaFoldDB" id="A0A9X2NM40"/>
<feature type="transmembrane region" description="Helical" evidence="5">
    <location>
        <begin position="155"/>
        <end position="176"/>
    </location>
</feature>
<feature type="binding site" evidence="3">
    <location>
        <begin position="383"/>
        <end position="390"/>
    </location>
    <ligand>
        <name>ATP</name>
        <dbReference type="ChEBI" id="CHEBI:30616"/>
    </ligand>
</feature>
<dbReference type="InterPro" id="IPR002543">
    <property type="entry name" value="FtsK_dom"/>
</dbReference>
<keyword evidence="1 3" id="KW-0547">Nucleotide-binding</keyword>
<reference evidence="7" key="1">
    <citation type="submission" date="2022-06" db="EMBL/GenBank/DDBJ databases">
        <title>Amycolatopsis iheyaensis sp. nov., a new species of the genus Amycolatopsis isolated from soil in Iheya island, Japan.</title>
        <authorList>
            <person name="Ngamcharungchit C."/>
            <person name="Kanto H."/>
            <person name="Take A."/>
            <person name="Intra B."/>
            <person name="Matsumoto A."/>
            <person name="Panbangred W."/>
            <person name="Inahashi Y."/>
        </authorList>
    </citation>
    <scope>NUCLEOTIDE SEQUENCE</scope>
    <source>
        <strain evidence="7">OK19-0408</strain>
    </source>
</reference>
<name>A0A9X2NM40_9PSEU</name>
<evidence type="ECO:0000256" key="1">
    <source>
        <dbReference type="ARBA" id="ARBA00022741"/>
    </source>
</evidence>
<dbReference type="GO" id="GO:0005524">
    <property type="term" value="F:ATP binding"/>
    <property type="evidence" value="ECO:0007669"/>
    <property type="project" value="UniProtKB-UniRule"/>
</dbReference>
<dbReference type="Proteomes" id="UP001144096">
    <property type="component" value="Unassembled WGS sequence"/>
</dbReference>
<feature type="transmembrane region" description="Helical" evidence="5">
    <location>
        <begin position="196"/>
        <end position="220"/>
    </location>
</feature>
<keyword evidence="8" id="KW-1185">Reference proteome</keyword>
<keyword evidence="5" id="KW-0812">Transmembrane</keyword>
<dbReference type="InterPro" id="IPR050206">
    <property type="entry name" value="FtsK/SpoIIIE/SftA"/>
</dbReference>
<evidence type="ECO:0000259" key="6">
    <source>
        <dbReference type="PROSITE" id="PS50901"/>
    </source>
</evidence>
<evidence type="ECO:0000256" key="2">
    <source>
        <dbReference type="ARBA" id="ARBA00022840"/>
    </source>
</evidence>
<feature type="compositionally biased region" description="Basic and acidic residues" evidence="4">
    <location>
        <begin position="714"/>
        <end position="733"/>
    </location>
</feature>
<evidence type="ECO:0000313" key="7">
    <source>
        <dbReference type="EMBL" id="MCR6490146.1"/>
    </source>
</evidence>
<dbReference type="PROSITE" id="PS50901">
    <property type="entry name" value="FTSK"/>
    <property type="match status" value="1"/>
</dbReference>
<dbReference type="Gene3D" id="3.40.50.300">
    <property type="entry name" value="P-loop containing nucleotide triphosphate hydrolases"/>
    <property type="match status" value="1"/>
</dbReference>
<comment type="caution">
    <text evidence="7">The sequence shown here is derived from an EMBL/GenBank/DDBJ whole genome shotgun (WGS) entry which is preliminary data.</text>
</comment>
<dbReference type="GO" id="GO:0003677">
    <property type="term" value="F:DNA binding"/>
    <property type="evidence" value="ECO:0007669"/>
    <property type="project" value="InterPro"/>
</dbReference>
<proteinExistence type="predicted"/>
<accession>A0A9X2NM40</accession>
<organism evidence="7 8">
    <name type="scientific">Amycolatopsis iheyensis</name>
    <dbReference type="NCBI Taxonomy" id="2945988"/>
    <lineage>
        <taxon>Bacteria</taxon>
        <taxon>Bacillati</taxon>
        <taxon>Actinomycetota</taxon>
        <taxon>Actinomycetes</taxon>
        <taxon>Pseudonocardiales</taxon>
        <taxon>Pseudonocardiaceae</taxon>
        <taxon>Amycolatopsis</taxon>
    </lineage>
</organism>
<dbReference type="SUPFAM" id="SSF52540">
    <property type="entry name" value="P-loop containing nucleoside triphosphate hydrolases"/>
    <property type="match status" value="1"/>
</dbReference>
<dbReference type="Pfam" id="PF01580">
    <property type="entry name" value="FtsK_SpoIIIE"/>
    <property type="match status" value="1"/>
</dbReference>
<dbReference type="InterPro" id="IPR027417">
    <property type="entry name" value="P-loop_NTPase"/>
</dbReference>
<keyword evidence="2 3" id="KW-0067">ATP-binding</keyword>
<dbReference type="PANTHER" id="PTHR22683">
    <property type="entry name" value="SPORULATION PROTEIN RELATED"/>
    <property type="match status" value="1"/>
</dbReference>
<sequence>MSEPNRENHEHNALAPAAGRDVEHVGPVLDGELIDDTLPQPRGRTMPDRVSAWRRVADAAGRVWRSGPMVRARSLVAYRARKAPVDVLRLVWFVARGNWRWLVKFWNWATYADLRADARRARLAGDAEARRAAQELIRSDATARWAKLGIAVRRVVITVRVAAPVVGVLWLVDSVMDRADMWPWLADVYTGVETMWSALRVVVPLLLVVVPVVWAVAAAFEGRDRSPGAGWLVRPDRDDADSWIDERMISKALAHLGIAPLDRFYRDGGELVYTVAARKDGDGTFAQVRLPLGVTADMVAARRSKLAANLGRASLETWPTKGDEDGVLDLWVADKGVLRGGAGGWPLVADGQVDVFEGVPFGLSQRGTVINAPLLGVNWLIGGRPGQGKSAALRTLLLGAALDPTAELWAFVMGESPDFEPFRPRLSRYRMGMDDSVAEAATQALADLLTEMERRGKILGEQPGRPPKVSRKLADKAGLGLHPLVCGIDECHELFQHPKYGKKAAELAVRLIKRGRKYGIVLLLATQSPTKDSIPREVTRNVSCGVAFSVADQVANDGLLGSGKYAAGIRATELRINTDRGTCVAVGVTDETFELVRTFYVPFEDGADDVTPVIGRAVALIEETGRAVESSARPQLDAAPVVADHLADVAAVLDGEKRVRTQVVLNRLARHDPGEYGEWTFRDLTAALAPHGVGPVKSDGNKVIRADDVAAALARRDRDDAGSGDGDGRDAGRDPAGTQGLLPDGSLPESPRSDQREHGSGTPGTRRRPDPGSGRKPADSGNASGSLPDDGGGGRDG</sequence>
<keyword evidence="5" id="KW-0472">Membrane</keyword>
<dbReference type="EMBL" id="JAMXQV010000041">
    <property type="protein sequence ID" value="MCR6490146.1"/>
    <property type="molecule type" value="Genomic_DNA"/>
</dbReference>
<dbReference type="PANTHER" id="PTHR22683:SF41">
    <property type="entry name" value="DNA TRANSLOCASE FTSK"/>
    <property type="match status" value="1"/>
</dbReference>
<protein>
    <submittedName>
        <fullName evidence="7">FtsK/SpoIIIE domain-containing protein</fullName>
    </submittedName>
</protein>
<keyword evidence="5" id="KW-1133">Transmembrane helix</keyword>
<evidence type="ECO:0000313" key="8">
    <source>
        <dbReference type="Proteomes" id="UP001144096"/>
    </source>
</evidence>
<gene>
    <name evidence="7" type="ORF">M8542_45785</name>
</gene>
<feature type="domain" description="FtsK" evidence="6">
    <location>
        <begin position="365"/>
        <end position="557"/>
    </location>
</feature>
<evidence type="ECO:0000256" key="3">
    <source>
        <dbReference type="PROSITE-ProRule" id="PRU00289"/>
    </source>
</evidence>